<dbReference type="PROSITE" id="PS51007">
    <property type="entry name" value="CYTC"/>
    <property type="match status" value="2"/>
</dbReference>
<evidence type="ECO:0000313" key="9">
    <source>
        <dbReference type="Proteomes" id="UP000269198"/>
    </source>
</evidence>
<keyword evidence="6" id="KW-0812">Transmembrane</keyword>
<dbReference type="PANTHER" id="PTHR33751">
    <property type="entry name" value="CBB3-TYPE CYTOCHROME C OXIDASE SUBUNIT FIXP"/>
    <property type="match status" value="1"/>
</dbReference>
<dbReference type="GO" id="GO:0009055">
    <property type="term" value="F:electron transfer activity"/>
    <property type="evidence" value="ECO:0007669"/>
    <property type="project" value="InterPro"/>
</dbReference>
<dbReference type="Pfam" id="PF13442">
    <property type="entry name" value="Cytochrome_CBB3"/>
    <property type="match status" value="2"/>
</dbReference>
<dbReference type="Proteomes" id="UP000269198">
    <property type="component" value="Unassembled WGS sequence"/>
</dbReference>
<dbReference type="InterPro" id="IPR050597">
    <property type="entry name" value="Cytochrome_c_Oxidase_Subunit"/>
</dbReference>
<feature type="domain" description="Cytochrome c" evidence="7">
    <location>
        <begin position="194"/>
        <end position="272"/>
    </location>
</feature>
<sequence length="318" mass="34242">MKWITARRRHPLAGYVVVTLALALFGLGYAVVAPDSERAQAQELAQDAEDGNQVDIARGKQIYTESCASCHGPDGTASDRDDVPDITDAGGAAVDFQVSTGRMPSMDPDAQMPRKPPVFDQDEIDDLVAYYNQELSTGGPAVPTSVPADVPEEVPEEPERADFEDTASYEEAHAEYEEAKEARDNYESYIRGADDTAAGQQLYLTNCAHCHSWSGGGGALTGGDFAPPIREASPRQMYEAMTTGPGAMPVFNDSTITPEEKQELIAHVKTLQSEPDAGGFFDLNRVGQVAEGFIGWTVGLSLIIACAIWITAKQRAHD</sequence>
<evidence type="ECO:0000256" key="5">
    <source>
        <dbReference type="SAM" id="MobiDB-lite"/>
    </source>
</evidence>
<dbReference type="Gene3D" id="1.10.760.10">
    <property type="entry name" value="Cytochrome c-like domain"/>
    <property type="match status" value="2"/>
</dbReference>
<accession>A0A3N0EFA4</accession>
<feature type="transmembrane region" description="Helical" evidence="6">
    <location>
        <begin position="12"/>
        <end position="32"/>
    </location>
</feature>
<dbReference type="GO" id="GO:0046872">
    <property type="term" value="F:metal ion binding"/>
    <property type="evidence" value="ECO:0007669"/>
    <property type="project" value="UniProtKB-KW"/>
</dbReference>
<gene>
    <name evidence="8" type="ORF">EFW17_03880</name>
</gene>
<evidence type="ECO:0000256" key="4">
    <source>
        <dbReference type="PROSITE-ProRule" id="PRU00433"/>
    </source>
</evidence>
<dbReference type="OrthoDB" id="9811281at2"/>
<evidence type="ECO:0000256" key="1">
    <source>
        <dbReference type="ARBA" id="ARBA00022617"/>
    </source>
</evidence>
<evidence type="ECO:0000256" key="3">
    <source>
        <dbReference type="ARBA" id="ARBA00023004"/>
    </source>
</evidence>
<feature type="transmembrane region" description="Helical" evidence="6">
    <location>
        <begin position="293"/>
        <end position="312"/>
    </location>
</feature>
<comment type="caution">
    <text evidence="8">The sequence shown here is derived from an EMBL/GenBank/DDBJ whole genome shotgun (WGS) entry which is preliminary data.</text>
</comment>
<keyword evidence="3 4" id="KW-0408">Iron</keyword>
<name>A0A3N0EFA4_9ACTN</name>
<dbReference type="GO" id="GO:0020037">
    <property type="term" value="F:heme binding"/>
    <property type="evidence" value="ECO:0007669"/>
    <property type="project" value="InterPro"/>
</dbReference>
<proteinExistence type="predicted"/>
<dbReference type="InterPro" id="IPR036909">
    <property type="entry name" value="Cyt_c-like_dom_sf"/>
</dbReference>
<dbReference type="AlphaFoldDB" id="A0A3N0EFA4"/>
<evidence type="ECO:0000313" key="8">
    <source>
        <dbReference type="EMBL" id="RNL86359.1"/>
    </source>
</evidence>
<evidence type="ECO:0000256" key="2">
    <source>
        <dbReference type="ARBA" id="ARBA00022723"/>
    </source>
</evidence>
<feature type="domain" description="Cytochrome c" evidence="7">
    <location>
        <begin position="54"/>
        <end position="135"/>
    </location>
</feature>
<evidence type="ECO:0000256" key="6">
    <source>
        <dbReference type="SAM" id="Phobius"/>
    </source>
</evidence>
<dbReference type="SUPFAM" id="SSF46626">
    <property type="entry name" value="Cytochrome c"/>
    <property type="match status" value="2"/>
</dbReference>
<keyword evidence="2 4" id="KW-0479">Metal-binding</keyword>
<keyword evidence="6" id="KW-1133">Transmembrane helix</keyword>
<protein>
    <submittedName>
        <fullName evidence="8">Cytochrome C</fullName>
    </submittedName>
</protein>
<keyword evidence="9" id="KW-1185">Reference proteome</keyword>
<dbReference type="PANTHER" id="PTHR33751:SF13">
    <property type="entry name" value="CYTOCHROME BC1 COMPLEX CYTOCHROME C SUBUNIT"/>
    <property type="match status" value="1"/>
</dbReference>
<dbReference type="EMBL" id="RJMB01000003">
    <property type="protein sequence ID" value="RNL86359.1"/>
    <property type="molecule type" value="Genomic_DNA"/>
</dbReference>
<feature type="region of interest" description="Disordered" evidence="5">
    <location>
        <begin position="138"/>
        <end position="166"/>
    </location>
</feature>
<evidence type="ECO:0000259" key="7">
    <source>
        <dbReference type="PROSITE" id="PS51007"/>
    </source>
</evidence>
<dbReference type="InterPro" id="IPR009056">
    <property type="entry name" value="Cyt_c-like_dom"/>
</dbReference>
<organism evidence="8 9">
    <name type="scientific">Halostreptopolyspora alba</name>
    <dbReference type="NCBI Taxonomy" id="2487137"/>
    <lineage>
        <taxon>Bacteria</taxon>
        <taxon>Bacillati</taxon>
        <taxon>Actinomycetota</taxon>
        <taxon>Actinomycetes</taxon>
        <taxon>Streptosporangiales</taxon>
        <taxon>Nocardiopsidaceae</taxon>
        <taxon>Halostreptopolyspora</taxon>
    </lineage>
</organism>
<keyword evidence="1 4" id="KW-0349">Heme</keyword>
<dbReference type="RefSeq" id="WP_123199886.1">
    <property type="nucleotide sequence ID" value="NZ_RJMB01000003.1"/>
</dbReference>
<reference evidence="8 9" key="1">
    <citation type="submission" date="2018-11" db="EMBL/GenBank/DDBJ databases">
        <title>The genome draft of YIM 96095.</title>
        <authorList>
            <person name="Tang S.-K."/>
            <person name="Chunyu W.-X."/>
            <person name="Feng Y.-Z."/>
        </authorList>
    </citation>
    <scope>NUCLEOTIDE SEQUENCE [LARGE SCALE GENOMIC DNA]</scope>
    <source>
        <strain evidence="8 9">YIM 96095</strain>
    </source>
</reference>
<keyword evidence="6" id="KW-0472">Membrane</keyword>